<feature type="region of interest" description="Disordered" evidence="10">
    <location>
        <begin position="491"/>
        <end position="556"/>
    </location>
</feature>
<evidence type="ECO:0000256" key="7">
    <source>
        <dbReference type="ARBA" id="ARBA00022807"/>
    </source>
</evidence>
<dbReference type="CDD" id="cd20485">
    <property type="entry name" value="USP25_USP28_C-like"/>
    <property type="match status" value="1"/>
</dbReference>
<evidence type="ECO:0000313" key="12">
    <source>
        <dbReference type="EMBL" id="KAJ8035290.1"/>
    </source>
</evidence>
<dbReference type="EC" id="3.4.19.12" evidence="2"/>
<evidence type="ECO:0000256" key="8">
    <source>
        <dbReference type="ARBA" id="ARBA00022843"/>
    </source>
</evidence>
<feature type="domain" description="USP" evidence="11">
    <location>
        <begin position="186"/>
        <end position="673"/>
    </location>
</feature>
<dbReference type="GO" id="GO:0016579">
    <property type="term" value="P:protein deubiquitination"/>
    <property type="evidence" value="ECO:0007669"/>
    <property type="project" value="InterPro"/>
</dbReference>
<proteinExistence type="predicted"/>
<comment type="caution">
    <text evidence="12">The sequence shown here is derived from an EMBL/GenBank/DDBJ whole genome shotgun (WGS) entry which is preliminary data.</text>
</comment>
<keyword evidence="8" id="KW-0832">Ubl conjugation</keyword>
<dbReference type="Gene3D" id="3.90.70.10">
    <property type="entry name" value="Cysteine proteinases"/>
    <property type="match status" value="1"/>
</dbReference>
<dbReference type="PANTHER" id="PTHR43982">
    <property type="entry name" value="UBIQUITIN CARBOXYL-TERMINAL HYDROLASE"/>
    <property type="match status" value="1"/>
</dbReference>
<dbReference type="Gene3D" id="1.10.8.10">
    <property type="entry name" value="DNA helicase RuvA subunit, C-terminal domain"/>
    <property type="match status" value="1"/>
</dbReference>
<feature type="region of interest" description="Disordered" evidence="10">
    <location>
        <begin position="78"/>
        <end position="110"/>
    </location>
</feature>
<dbReference type="GO" id="GO:0004843">
    <property type="term" value="F:cysteine-type deubiquitinase activity"/>
    <property type="evidence" value="ECO:0007669"/>
    <property type="project" value="UniProtKB-EC"/>
</dbReference>
<dbReference type="PROSITE" id="PS50235">
    <property type="entry name" value="USP_3"/>
    <property type="match status" value="1"/>
</dbReference>
<comment type="catalytic activity">
    <reaction evidence="1">
        <text>Thiol-dependent hydrolysis of ester, thioester, amide, peptide and isopeptide bonds formed by the C-terminal Gly of ubiquitin (a 76-residue protein attached to proteins as an intracellular targeting signal).</text>
        <dbReference type="EC" id="3.4.19.12"/>
    </reaction>
</comment>
<evidence type="ECO:0000256" key="10">
    <source>
        <dbReference type="SAM" id="MobiDB-lite"/>
    </source>
</evidence>
<evidence type="ECO:0000313" key="13">
    <source>
        <dbReference type="Proteomes" id="UP001152320"/>
    </source>
</evidence>
<feature type="coiled-coil region" evidence="9">
    <location>
        <begin position="434"/>
        <end position="461"/>
    </location>
</feature>
<dbReference type="InterPro" id="IPR054109">
    <property type="entry name" value="UBA_8"/>
</dbReference>
<keyword evidence="6 12" id="KW-0378">Hydrolase</keyword>
<evidence type="ECO:0000256" key="5">
    <source>
        <dbReference type="ARBA" id="ARBA00022786"/>
    </source>
</evidence>
<evidence type="ECO:0000256" key="3">
    <source>
        <dbReference type="ARBA" id="ARBA00022499"/>
    </source>
</evidence>
<gene>
    <name evidence="12" type="ORF">HOLleu_22464</name>
</gene>
<feature type="compositionally biased region" description="Polar residues" evidence="10">
    <location>
        <begin position="523"/>
        <end position="547"/>
    </location>
</feature>
<dbReference type="OrthoDB" id="2420415at2759"/>
<dbReference type="PANTHER" id="PTHR43982:SF6">
    <property type="entry name" value="UBIQUITIN CARBOXYL-TERMINAL HYDROLASE 2-RELATED"/>
    <property type="match status" value="1"/>
</dbReference>
<dbReference type="PROSITE" id="PS50330">
    <property type="entry name" value="UIM"/>
    <property type="match status" value="1"/>
</dbReference>
<keyword evidence="3" id="KW-1017">Isopeptide bond</keyword>
<dbReference type="CDD" id="cd14276">
    <property type="entry name" value="UBA_UBP25_like"/>
    <property type="match status" value="1"/>
</dbReference>
<dbReference type="SMART" id="SM00726">
    <property type="entry name" value="UIM"/>
    <property type="match status" value="2"/>
</dbReference>
<dbReference type="InterPro" id="IPR009060">
    <property type="entry name" value="UBA-like_sf"/>
</dbReference>
<keyword evidence="7" id="KW-0788">Thiol protease</keyword>
<feature type="coiled-coil region" evidence="9">
    <location>
        <begin position="572"/>
        <end position="599"/>
    </location>
</feature>
<keyword evidence="9" id="KW-0175">Coiled coil</keyword>
<evidence type="ECO:0000259" key="11">
    <source>
        <dbReference type="PROSITE" id="PS50235"/>
    </source>
</evidence>
<dbReference type="GO" id="GO:0061136">
    <property type="term" value="P:regulation of proteasomal protein catabolic process"/>
    <property type="evidence" value="ECO:0007669"/>
    <property type="project" value="TreeGrafter"/>
</dbReference>
<dbReference type="SUPFAM" id="SSF46934">
    <property type="entry name" value="UBA-like"/>
    <property type="match status" value="1"/>
</dbReference>
<dbReference type="EMBL" id="JAIZAY010000010">
    <property type="protein sequence ID" value="KAJ8035290.1"/>
    <property type="molecule type" value="Genomic_DNA"/>
</dbReference>
<keyword evidence="4" id="KW-0645">Protease</keyword>
<organism evidence="12 13">
    <name type="scientific">Holothuria leucospilota</name>
    <name type="common">Black long sea cucumber</name>
    <name type="synonym">Mertensiothuria leucospilota</name>
    <dbReference type="NCBI Taxonomy" id="206669"/>
    <lineage>
        <taxon>Eukaryota</taxon>
        <taxon>Metazoa</taxon>
        <taxon>Echinodermata</taxon>
        <taxon>Eleutherozoa</taxon>
        <taxon>Echinozoa</taxon>
        <taxon>Holothuroidea</taxon>
        <taxon>Aspidochirotacea</taxon>
        <taxon>Aspidochirotida</taxon>
        <taxon>Holothuriidae</taxon>
        <taxon>Holothuria</taxon>
    </lineage>
</organism>
<accession>A0A9Q1BYS9</accession>
<evidence type="ECO:0000256" key="4">
    <source>
        <dbReference type="ARBA" id="ARBA00022670"/>
    </source>
</evidence>
<sequence length="1087" mass="124402">MSLILDEGKEIHSYMYQSVTIRRSAVRRVVSMNQETIINQLKEITGVHDPQALRHAFEASNGDISQAVAFLTDGVVNKETNMRPTQPTPTVASNAENRSRSNQNKPQGDVIDLTQDRDEDIQRAIAMSLQDNQHSGIHAGVTAEEQDISRALEQSIKDPSTGMRSGGWFVDPINPYERQRENSWPVGLKNVGNTCWFSAVIQSLYHLPTFRHMVLSFIPPRYLKNACEETENSKEHRNLLFMAELRALFALMLGTKRKYVDPTKPVEILKAAFSNGSVDDQQDVSEFTHKLLEWLEDAFKSDCSKSRTDPEGGEREVGHKRNPMLDLFYGQFKVEGINEGKTFVNTETFGQYPLRVQGFSNLHDSLEASTCHGEIETVNSESTGKSAQEQWFTRLPHVLTFELSRFQFNQALGRPEKIHNTFRFPQVLYMDRYMDENRLRVRAKREELQKLTTQMNDLQVKLDRFQCYGSGNKRFPLRDVLQYALDFATSQSPDNVSAPEDVEMVSPSRSPRLHTESRISPLPDSSQYSEGMTSSSPFEGMKSSVSPTPGLGPKHVSDDELMVLQQCLRRWRKEVEQDVNGLQDNIDRLRCEIDQIFDEEDLKKFEFRLHAVLVHEGQASAGHYWAYVLDHKRNVWLKFNDISVAEVTWEDLQRDSVGGSGNASAYCVMYVDSSRQELFQDFAMKSGSQESVLNHLAEDLKQLVLEDNERFHDELRQWDQEQIKRQRIPKNSQEMGIRTESRGTSIKGLPVGQESVHDNAMFQSSRSSTTYSAPRFSTEHSSMSVTASKQAIFKSQDVFSAKGPEAALVKACEEEMERLQSLAKQEPSSPGHDVRLQSSIVYFIKNEAPLFVVERSVLEQFADKNLNYDVKSQAIRKLAERKVESQRLSEADKRRYQMWHDEYNVFTKCTAFFTYGVKELYKHENCQSALPYFVHACRLNDFFEETSEGKRQWPDLLWFCRRQCLLQLSEQCAAQLESGDTAEVEQGLEDMKELVVPCVAMLSTSTTQEDAMVVEDIRRKWCSFLGQDVSETVQDKLQDLLTRIIDTSSENPKIRPPPLLRSEKEDLENKFVEAVQLIKQNEPSAPI</sequence>
<name>A0A9Q1BYS9_HOLLE</name>
<dbReference type="Pfam" id="PF00443">
    <property type="entry name" value="UCH"/>
    <property type="match status" value="1"/>
</dbReference>
<dbReference type="Pfam" id="PF22566">
    <property type="entry name" value="UBA_8"/>
    <property type="match status" value="1"/>
</dbReference>
<dbReference type="InterPro" id="IPR028889">
    <property type="entry name" value="USP"/>
</dbReference>
<evidence type="ECO:0000256" key="9">
    <source>
        <dbReference type="SAM" id="Coils"/>
    </source>
</evidence>
<dbReference type="GO" id="GO:0070628">
    <property type="term" value="F:proteasome binding"/>
    <property type="evidence" value="ECO:0007669"/>
    <property type="project" value="TreeGrafter"/>
</dbReference>
<dbReference type="PROSITE" id="PS00973">
    <property type="entry name" value="USP_2"/>
    <property type="match status" value="1"/>
</dbReference>
<dbReference type="Proteomes" id="UP001152320">
    <property type="component" value="Chromosome 10"/>
</dbReference>
<reference evidence="12" key="1">
    <citation type="submission" date="2021-10" db="EMBL/GenBank/DDBJ databases">
        <title>Tropical sea cucumber genome reveals ecological adaptation and Cuvierian tubules defense mechanism.</title>
        <authorList>
            <person name="Chen T."/>
        </authorList>
    </citation>
    <scope>NUCLEOTIDE SEQUENCE</scope>
    <source>
        <strain evidence="12">Nanhai2018</strain>
        <tissue evidence="12">Muscle</tissue>
    </source>
</reference>
<dbReference type="PROSITE" id="PS00972">
    <property type="entry name" value="USP_1"/>
    <property type="match status" value="1"/>
</dbReference>
<protein>
    <recommendedName>
        <fullName evidence="2">ubiquitinyl hydrolase 1</fullName>
        <ecNumber evidence="2">3.4.19.12</ecNumber>
    </recommendedName>
</protein>
<dbReference type="InterPro" id="IPR044635">
    <property type="entry name" value="UBP14-like"/>
</dbReference>
<evidence type="ECO:0000256" key="1">
    <source>
        <dbReference type="ARBA" id="ARBA00000707"/>
    </source>
</evidence>
<dbReference type="Pfam" id="PF02809">
    <property type="entry name" value="UIM"/>
    <property type="match status" value="2"/>
</dbReference>
<dbReference type="InterPro" id="IPR001394">
    <property type="entry name" value="Peptidase_C19_UCH"/>
</dbReference>
<dbReference type="SUPFAM" id="SSF54001">
    <property type="entry name" value="Cysteine proteinases"/>
    <property type="match status" value="1"/>
</dbReference>
<feature type="compositionally biased region" description="Polar residues" evidence="10">
    <location>
        <begin position="78"/>
        <end position="106"/>
    </location>
</feature>
<dbReference type="InterPro" id="IPR003903">
    <property type="entry name" value="UIM_dom"/>
</dbReference>
<evidence type="ECO:0000256" key="6">
    <source>
        <dbReference type="ARBA" id="ARBA00022801"/>
    </source>
</evidence>
<dbReference type="InterPro" id="IPR018200">
    <property type="entry name" value="USP_CS"/>
</dbReference>
<dbReference type="CDD" id="cd02665">
    <property type="entry name" value="Peptidase_C19I"/>
    <property type="match status" value="1"/>
</dbReference>
<dbReference type="GO" id="GO:0043161">
    <property type="term" value="P:proteasome-mediated ubiquitin-dependent protein catabolic process"/>
    <property type="evidence" value="ECO:0007669"/>
    <property type="project" value="InterPro"/>
</dbReference>
<dbReference type="InterPro" id="IPR038765">
    <property type="entry name" value="Papain-like_cys_pep_sf"/>
</dbReference>
<keyword evidence="13" id="KW-1185">Reference proteome</keyword>
<evidence type="ECO:0000256" key="2">
    <source>
        <dbReference type="ARBA" id="ARBA00012759"/>
    </source>
</evidence>
<dbReference type="AlphaFoldDB" id="A0A9Q1BYS9"/>
<keyword evidence="5" id="KW-0833">Ubl conjugation pathway</keyword>